<accession>A0A4P9VYX5</accession>
<dbReference type="EMBL" id="ML001122">
    <property type="protein sequence ID" value="RKO83540.1"/>
    <property type="molecule type" value="Genomic_DNA"/>
</dbReference>
<organism evidence="2 3">
    <name type="scientific">Blyttiomyces helicus</name>
    <dbReference type="NCBI Taxonomy" id="388810"/>
    <lineage>
        <taxon>Eukaryota</taxon>
        <taxon>Fungi</taxon>
        <taxon>Fungi incertae sedis</taxon>
        <taxon>Chytridiomycota</taxon>
        <taxon>Chytridiomycota incertae sedis</taxon>
        <taxon>Chytridiomycetes</taxon>
        <taxon>Chytridiomycetes incertae sedis</taxon>
        <taxon>Blyttiomyces</taxon>
    </lineage>
</organism>
<sequence length="228" mass="25812">MCDCRGWMCPLLREEVPPGPQAKDPAHRVLRSGTSPQAALTSDCWRTLNKIVPGQNEKRTKQTWHGVKSPAWVKPNTDFSQEPSGGSCEQVSCYDAPVGDYNCSLSSNSGTLAVFGTSHRVTPSKSLQKQGKCMRWFLFEVWIEVRAVSEETSEGVEEDHRISKENKKKKSTLERSSLLSYELLSGVDPQDDCLQAPRQALRLESIKRRSILKRSYYLMSEDVEERSW</sequence>
<evidence type="ECO:0000313" key="3">
    <source>
        <dbReference type="Proteomes" id="UP000269721"/>
    </source>
</evidence>
<dbReference type="AlphaFoldDB" id="A0A4P9VYX5"/>
<proteinExistence type="predicted"/>
<protein>
    <submittedName>
        <fullName evidence="2">Uncharacterized protein</fullName>
    </submittedName>
</protein>
<reference evidence="3" key="1">
    <citation type="journal article" date="2018" name="Nat. Microbiol.">
        <title>Leveraging single-cell genomics to expand the fungal tree of life.</title>
        <authorList>
            <person name="Ahrendt S.R."/>
            <person name="Quandt C.A."/>
            <person name="Ciobanu D."/>
            <person name="Clum A."/>
            <person name="Salamov A."/>
            <person name="Andreopoulos B."/>
            <person name="Cheng J.F."/>
            <person name="Woyke T."/>
            <person name="Pelin A."/>
            <person name="Henrissat B."/>
            <person name="Reynolds N.K."/>
            <person name="Benny G.L."/>
            <person name="Smith M.E."/>
            <person name="James T.Y."/>
            <person name="Grigoriev I.V."/>
        </authorList>
    </citation>
    <scope>NUCLEOTIDE SEQUENCE [LARGE SCALE GENOMIC DNA]</scope>
</reference>
<keyword evidence="3" id="KW-1185">Reference proteome</keyword>
<dbReference type="Proteomes" id="UP000269721">
    <property type="component" value="Unassembled WGS sequence"/>
</dbReference>
<gene>
    <name evidence="2" type="ORF">BDK51DRAFT_33459</name>
</gene>
<name>A0A4P9VYX5_9FUNG</name>
<evidence type="ECO:0000256" key="1">
    <source>
        <dbReference type="SAM" id="MobiDB-lite"/>
    </source>
</evidence>
<evidence type="ECO:0000313" key="2">
    <source>
        <dbReference type="EMBL" id="RKO83540.1"/>
    </source>
</evidence>
<feature type="region of interest" description="Disordered" evidence="1">
    <location>
        <begin position="57"/>
        <end position="80"/>
    </location>
</feature>